<evidence type="ECO:0000256" key="4">
    <source>
        <dbReference type="ARBA" id="ARBA00022576"/>
    </source>
</evidence>
<dbReference type="Pfam" id="PF00155">
    <property type="entry name" value="Aminotran_1_2"/>
    <property type="match status" value="1"/>
</dbReference>
<dbReference type="Gene3D" id="3.90.1150.10">
    <property type="entry name" value="Aspartate Aminotransferase, domain 1"/>
    <property type="match status" value="1"/>
</dbReference>
<dbReference type="InterPro" id="IPR015422">
    <property type="entry name" value="PyrdxlP-dep_Trfase_small"/>
</dbReference>
<dbReference type="CDD" id="cd00609">
    <property type="entry name" value="AAT_like"/>
    <property type="match status" value="1"/>
</dbReference>
<name>A0A975S111_9RHOB</name>
<evidence type="ECO:0000256" key="1">
    <source>
        <dbReference type="ARBA" id="ARBA00001933"/>
    </source>
</evidence>
<dbReference type="SUPFAM" id="SSF53383">
    <property type="entry name" value="PLP-dependent transferases"/>
    <property type="match status" value="1"/>
</dbReference>
<dbReference type="Proteomes" id="UP000679352">
    <property type="component" value="Chromosome"/>
</dbReference>
<evidence type="ECO:0000313" key="8">
    <source>
        <dbReference type="EMBL" id="QWK89468.1"/>
    </source>
</evidence>
<dbReference type="PRINTS" id="PR00799">
    <property type="entry name" value="TRANSAMINASE"/>
</dbReference>
<evidence type="ECO:0000259" key="7">
    <source>
        <dbReference type="Pfam" id="PF00155"/>
    </source>
</evidence>
<evidence type="ECO:0000256" key="2">
    <source>
        <dbReference type="ARBA" id="ARBA00007441"/>
    </source>
</evidence>
<accession>A0A975S111</accession>
<comment type="subunit">
    <text evidence="3">Homodimer.</text>
</comment>
<dbReference type="Gene3D" id="3.40.640.10">
    <property type="entry name" value="Type I PLP-dependent aspartate aminotransferase-like (Major domain)"/>
    <property type="match status" value="1"/>
</dbReference>
<dbReference type="PANTHER" id="PTHR11879:SF22">
    <property type="entry name" value="ASPARTATE AMINOTRANSFERASE, MITOCHONDRIAL"/>
    <property type="match status" value="1"/>
</dbReference>
<protein>
    <submittedName>
        <fullName evidence="8">Aspartate/tyrosine/aromatic aminotransferase</fullName>
    </submittedName>
</protein>
<dbReference type="GO" id="GO:0033585">
    <property type="term" value="P:L-phenylalanine biosynthetic process from chorismate via phenylpyruvate"/>
    <property type="evidence" value="ECO:0007669"/>
    <property type="project" value="TreeGrafter"/>
</dbReference>
<dbReference type="NCBIfam" id="NF006719">
    <property type="entry name" value="PRK09257.1"/>
    <property type="match status" value="1"/>
</dbReference>
<dbReference type="RefSeq" id="WP_215504768.1">
    <property type="nucleotide sequence ID" value="NZ_CP076361.1"/>
</dbReference>
<dbReference type="GO" id="GO:0004838">
    <property type="term" value="F:L-tyrosine-2-oxoglutarate transaminase activity"/>
    <property type="evidence" value="ECO:0007669"/>
    <property type="project" value="TreeGrafter"/>
</dbReference>
<evidence type="ECO:0000256" key="6">
    <source>
        <dbReference type="ARBA" id="ARBA00022898"/>
    </source>
</evidence>
<dbReference type="InterPro" id="IPR015421">
    <property type="entry name" value="PyrdxlP-dep_Trfase_major"/>
</dbReference>
<dbReference type="GO" id="GO:0004069">
    <property type="term" value="F:L-aspartate:2-oxoglutarate aminotransferase activity"/>
    <property type="evidence" value="ECO:0007669"/>
    <property type="project" value="TreeGrafter"/>
</dbReference>
<comment type="cofactor">
    <cofactor evidence="1">
        <name>pyridoxal 5'-phosphate</name>
        <dbReference type="ChEBI" id="CHEBI:597326"/>
    </cofactor>
</comment>
<evidence type="ECO:0000256" key="3">
    <source>
        <dbReference type="ARBA" id="ARBA00011738"/>
    </source>
</evidence>
<keyword evidence="6" id="KW-0663">Pyridoxal phosphate</keyword>
<gene>
    <name evidence="8" type="ORF">KM031_11485</name>
</gene>
<evidence type="ECO:0000313" key="9">
    <source>
        <dbReference type="Proteomes" id="UP000679352"/>
    </source>
</evidence>
<dbReference type="InterPro" id="IPR004839">
    <property type="entry name" value="Aminotransferase_I/II_large"/>
</dbReference>
<dbReference type="EMBL" id="CP076361">
    <property type="protein sequence ID" value="QWK89468.1"/>
    <property type="molecule type" value="Genomic_DNA"/>
</dbReference>
<dbReference type="GO" id="GO:0030170">
    <property type="term" value="F:pyridoxal phosphate binding"/>
    <property type="evidence" value="ECO:0007669"/>
    <property type="project" value="InterPro"/>
</dbReference>
<dbReference type="InterPro" id="IPR015424">
    <property type="entry name" value="PyrdxlP-dep_Trfase"/>
</dbReference>
<proteinExistence type="inferred from homology"/>
<reference evidence="8" key="1">
    <citation type="submission" date="2021-06" db="EMBL/GenBank/DDBJ databases">
        <title>Direct submission.</title>
        <authorList>
            <person name="Lee C.-S."/>
            <person name="Jin L."/>
        </authorList>
    </citation>
    <scope>NUCLEOTIDE SEQUENCE</scope>
    <source>
        <strain evidence="8">Con5</strain>
    </source>
</reference>
<feature type="domain" description="Aminotransferase class I/classII large" evidence="7">
    <location>
        <begin position="27"/>
        <end position="388"/>
    </location>
</feature>
<dbReference type="GO" id="GO:0042802">
    <property type="term" value="F:identical protein binding"/>
    <property type="evidence" value="ECO:0007669"/>
    <property type="project" value="TreeGrafter"/>
</dbReference>
<sequence>MLEALKAQPQDKILQLIQMYREDTREGKIDLGVGVYKDATGLTPVMRAVKAAEQQLWQLETTKTYTGLAGEPAYNAAMQAMILDGAVAAARLASVATPGGTGAIRQALELVKLASPGATVWISAPTWPNHPSIIKYLGIPMAEYRYFDATTGGVDFAGLLADLGTVKPGDVVLLHGCCHNPTGANLDPAQWAEVVALLAAKGAVPLVDLAYQGFGDGLEADAAATRLVAASFPEVLIAASCSKNFGIYRERTGVLIAVSKDAEATKITQQNLAFLNRQNYSFPPDHGARLVTMILEDDALRADWKAELEEVRLNMLGLRQALADALRAETNSDRFDFVARHRGMFSRLGLTEAQVVRLREEFGIYMVGDSRINIAGLNARTVPLLARAVASVL</sequence>
<keyword evidence="5" id="KW-0808">Transferase</keyword>
<organism evidence="8 9">
    <name type="scientific">Gemmobacter fulvus</name>
    <dbReference type="NCBI Taxonomy" id="2840474"/>
    <lineage>
        <taxon>Bacteria</taxon>
        <taxon>Pseudomonadati</taxon>
        <taxon>Pseudomonadota</taxon>
        <taxon>Alphaproteobacteria</taxon>
        <taxon>Rhodobacterales</taxon>
        <taxon>Paracoccaceae</taxon>
        <taxon>Gemmobacter</taxon>
    </lineage>
</organism>
<dbReference type="AlphaFoldDB" id="A0A975S111"/>
<dbReference type="KEGG" id="gfu:KM031_11485"/>
<comment type="similarity">
    <text evidence="2">Belongs to the class-I pyridoxal-phosphate-dependent aminotransferase family.</text>
</comment>
<evidence type="ECO:0000256" key="5">
    <source>
        <dbReference type="ARBA" id="ARBA00022679"/>
    </source>
</evidence>
<keyword evidence="4 8" id="KW-0032">Aminotransferase</keyword>
<keyword evidence="9" id="KW-1185">Reference proteome</keyword>
<dbReference type="InterPro" id="IPR000796">
    <property type="entry name" value="Asp_trans"/>
</dbReference>
<dbReference type="PANTHER" id="PTHR11879">
    <property type="entry name" value="ASPARTATE AMINOTRANSFERASE"/>
    <property type="match status" value="1"/>
</dbReference>
<dbReference type="GO" id="GO:0005829">
    <property type="term" value="C:cytosol"/>
    <property type="evidence" value="ECO:0007669"/>
    <property type="project" value="TreeGrafter"/>
</dbReference>